<accession>A0AA85IR86</accession>
<name>A0AA85IR86_TRIRE</name>
<dbReference type="Proteomes" id="UP000050795">
    <property type="component" value="Unassembled WGS sequence"/>
</dbReference>
<protein>
    <submittedName>
        <fullName evidence="2">Uncharacterized protein</fullName>
    </submittedName>
</protein>
<organism evidence="1 2">
    <name type="scientific">Trichobilharzia regenti</name>
    <name type="common">Nasal bird schistosome</name>
    <dbReference type="NCBI Taxonomy" id="157069"/>
    <lineage>
        <taxon>Eukaryota</taxon>
        <taxon>Metazoa</taxon>
        <taxon>Spiralia</taxon>
        <taxon>Lophotrochozoa</taxon>
        <taxon>Platyhelminthes</taxon>
        <taxon>Trematoda</taxon>
        <taxon>Digenea</taxon>
        <taxon>Strigeidida</taxon>
        <taxon>Schistosomatoidea</taxon>
        <taxon>Schistosomatidae</taxon>
        <taxon>Trichobilharzia</taxon>
    </lineage>
</organism>
<reference evidence="2" key="2">
    <citation type="submission" date="2023-11" db="UniProtKB">
        <authorList>
            <consortium name="WormBaseParasite"/>
        </authorList>
    </citation>
    <scope>IDENTIFICATION</scope>
</reference>
<dbReference type="WBParaSite" id="TREG1_114950.1">
    <property type="protein sequence ID" value="TREG1_114950.1"/>
    <property type="gene ID" value="TREG1_114950"/>
</dbReference>
<dbReference type="AlphaFoldDB" id="A0AA85IR86"/>
<evidence type="ECO:0000313" key="1">
    <source>
        <dbReference type="Proteomes" id="UP000050795"/>
    </source>
</evidence>
<sequence>MKATKSLTYAVRDTLVSPTLLLRSRSNPSPCLCKCGSCSHEDIYVNVLPDVLFTTKPAKLTAAINKLLERICEQGDKSVHYTHNRMGKIISNVTSDEQCWWKDMFSVQGKMTPLVSPFVRVLNVLINFEDFYTKSQTYDLTEIINMCRSCDHKDKPNYKASRLKFSVGLCSYLSSVDMFYWSPGSREIAFEIALAWGKLLSDRYANEEAGVQGTCRSNLAPQSFGVIENWVEYLSMGKLSSKASRFIQIEPEQPIFSEETNSPLDATSNPALYTTKEIVIVKDPETDDSNDHTNHNIRHKSITLIINTGESLSTEKQSAMLNTNRELYTLNEVWRSVVDKRIKSPTTIVYQLDNESLDQVIEALNKFWGNHKCTICCEAVHHHH</sequence>
<keyword evidence="1" id="KW-1185">Reference proteome</keyword>
<proteinExistence type="predicted"/>
<evidence type="ECO:0000313" key="2">
    <source>
        <dbReference type="WBParaSite" id="TREG1_114950.1"/>
    </source>
</evidence>
<reference evidence="1" key="1">
    <citation type="submission" date="2022-06" db="EMBL/GenBank/DDBJ databases">
        <authorList>
            <person name="Berger JAMES D."/>
            <person name="Berger JAMES D."/>
        </authorList>
    </citation>
    <scope>NUCLEOTIDE SEQUENCE [LARGE SCALE GENOMIC DNA]</scope>
</reference>